<evidence type="ECO:0000256" key="1">
    <source>
        <dbReference type="ARBA" id="ARBA00004245"/>
    </source>
</evidence>
<dbReference type="Pfam" id="PF13424">
    <property type="entry name" value="TPR_12"/>
    <property type="match status" value="1"/>
</dbReference>
<evidence type="ECO:0000256" key="7">
    <source>
        <dbReference type="ARBA" id="ARBA00023054"/>
    </source>
</evidence>
<dbReference type="PANTHER" id="PTHR45783:SF3">
    <property type="entry name" value="KINESIN LIGHT CHAIN"/>
    <property type="match status" value="1"/>
</dbReference>
<dbReference type="PRINTS" id="PR00381">
    <property type="entry name" value="KINESINLIGHT"/>
</dbReference>
<evidence type="ECO:0000256" key="6">
    <source>
        <dbReference type="ARBA" id="ARBA00022803"/>
    </source>
</evidence>
<comment type="subunit">
    <text evidence="10">Oligomeric complex composed of two heavy chains and two light chains.</text>
</comment>
<keyword evidence="4 10" id="KW-0493">Microtubule</keyword>
<comment type="caution">
    <text evidence="13">The sequence shown here is derived from an EMBL/GenBank/DDBJ whole genome shotgun (WGS) entry which is preliminary data.</text>
</comment>
<keyword evidence="9 10" id="KW-0206">Cytoskeleton</keyword>
<gene>
    <name evidence="13" type="ORF">Ciccas_000758</name>
</gene>
<name>A0ABD2QM12_9PLAT</name>
<evidence type="ECO:0000256" key="5">
    <source>
        <dbReference type="ARBA" id="ARBA00022737"/>
    </source>
</evidence>
<dbReference type="PANTHER" id="PTHR45783">
    <property type="entry name" value="KINESIN LIGHT CHAIN"/>
    <property type="match status" value="1"/>
</dbReference>
<keyword evidence="7 11" id="KW-0175">Coiled coil</keyword>
<evidence type="ECO:0000256" key="2">
    <source>
        <dbReference type="ARBA" id="ARBA00009622"/>
    </source>
</evidence>
<evidence type="ECO:0000313" key="14">
    <source>
        <dbReference type="Proteomes" id="UP001626550"/>
    </source>
</evidence>
<proteinExistence type="inferred from homology"/>
<feature type="region of interest" description="Disordered" evidence="12">
    <location>
        <begin position="138"/>
        <end position="164"/>
    </location>
</feature>
<dbReference type="SMART" id="SM00028">
    <property type="entry name" value="TPR"/>
    <property type="match status" value="2"/>
</dbReference>
<dbReference type="InterPro" id="IPR002151">
    <property type="entry name" value="Kinesin_light"/>
</dbReference>
<comment type="function">
    <text evidence="10">Kinesin is a microtubule-associated force-producing protein that play a role in organelle transport.</text>
</comment>
<keyword evidence="8 10" id="KW-0505">Motor protein</keyword>
<dbReference type="Proteomes" id="UP001626550">
    <property type="component" value="Unassembled WGS sequence"/>
</dbReference>
<dbReference type="InterPro" id="IPR011990">
    <property type="entry name" value="TPR-like_helical_dom_sf"/>
</dbReference>
<dbReference type="AlphaFoldDB" id="A0ABD2QM12"/>
<evidence type="ECO:0000256" key="8">
    <source>
        <dbReference type="ARBA" id="ARBA00023175"/>
    </source>
</evidence>
<accession>A0ABD2QM12</accession>
<organism evidence="13 14">
    <name type="scientific">Cichlidogyrus casuarinus</name>
    <dbReference type="NCBI Taxonomy" id="1844966"/>
    <lineage>
        <taxon>Eukaryota</taxon>
        <taxon>Metazoa</taxon>
        <taxon>Spiralia</taxon>
        <taxon>Lophotrochozoa</taxon>
        <taxon>Platyhelminthes</taxon>
        <taxon>Monogenea</taxon>
        <taxon>Monopisthocotylea</taxon>
        <taxon>Dactylogyridea</taxon>
        <taxon>Ancyrocephalidae</taxon>
        <taxon>Cichlidogyrus</taxon>
    </lineage>
</organism>
<keyword evidence="5" id="KW-0677">Repeat</keyword>
<evidence type="ECO:0000256" key="3">
    <source>
        <dbReference type="ARBA" id="ARBA00022490"/>
    </source>
</evidence>
<feature type="coiled-coil region" evidence="11">
    <location>
        <begin position="84"/>
        <end position="118"/>
    </location>
</feature>
<evidence type="ECO:0000256" key="11">
    <source>
        <dbReference type="SAM" id="Coils"/>
    </source>
</evidence>
<evidence type="ECO:0000256" key="9">
    <source>
        <dbReference type="ARBA" id="ARBA00023212"/>
    </source>
</evidence>
<dbReference type="Pfam" id="PF13374">
    <property type="entry name" value="TPR_10"/>
    <property type="match status" value="1"/>
</dbReference>
<dbReference type="InterPro" id="IPR019734">
    <property type="entry name" value="TPR_rpt"/>
</dbReference>
<evidence type="ECO:0000256" key="4">
    <source>
        <dbReference type="ARBA" id="ARBA00022701"/>
    </source>
</evidence>
<dbReference type="GO" id="GO:0005874">
    <property type="term" value="C:microtubule"/>
    <property type="evidence" value="ECO:0007669"/>
    <property type="project" value="UniProtKB-UniRule"/>
</dbReference>
<protein>
    <recommendedName>
        <fullName evidence="10">Kinesin light chain</fullName>
    </recommendedName>
</protein>
<comment type="similarity">
    <text evidence="2 10">Belongs to the kinesin light chain family.</text>
</comment>
<comment type="subcellular location">
    <subcellularLocation>
        <location evidence="1 10">Cytoplasm</location>
        <location evidence="1 10">Cytoskeleton</location>
    </subcellularLocation>
</comment>
<evidence type="ECO:0000313" key="13">
    <source>
        <dbReference type="EMBL" id="KAL3320554.1"/>
    </source>
</evidence>
<feature type="compositionally biased region" description="Polar residues" evidence="12">
    <location>
        <begin position="138"/>
        <end position="153"/>
    </location>
</feature>
<dbReference type="Gene3D" id="1.25.40.10">
    <property type="entry name" value="Tetratricopeptide repeat domain"/>
    <property type="match status" value="1"/>
</dbReference>
<evidence type="ECO:0000256" key="12">
    <source>
        <dbReference type="SAM" id="MobiDB-lite"/>
    </source>
</evidence>
<evidence type="ECO:0000256" key="10">
    <source>
        <dbReference type="RuleBase" id="RU367020"/>
    </source>
</evidence>
<dbReference type="GO" id="GO:0005871">
    <property type="term" value="C:kinesin complex"/>
    <property type="evidence" value="ECO:0007669"/>
    <property type="project" value="UniProtKB-UniRule"/>
</dbReference>
<reference evidence="13 14" key="1">
    <citation type="submission" date="2024-11" db="EMBL/GenBank/DDBJ databases">
        <title>Adaptive evolution of stress response genes in parasites aligns with host niche diversity.</title>
        <authorList>
            <person name="Hahn C."/>
            <person name="Resl P."/>
        </authorList>
    </citation>
    <scope>NUCLEOTIDE SEQUENCE [LARGE SCALE GENOMIC DNA]</scope>
    <source>
        <strain evidence="13">EGGRZ-B1_66</strain>
        <tissue evidence="13">Body</tissue>
    </source>
</reference>
<dbReference type="SUPFAM" id="SSF48452">
    <property type="entry name" value="TPR-like"/>
    <property type="match status" value="1"/>
</dbReference>
<keyword evidence="14" id="KW-1185">Reference proteome</keyword>
<dbReference type="EMBL" id="JBJKFK010000044">
    <property type="protein sequence ID" value="KAL3320554.1"/>
    <property type="molecule type" value="Genomic_DNA"/>
</dbReference>
<keyword evidence="3 10" id="KW-0963">Cytoplasm</keyword>
<keyword evidence="6" id="KW-0802">TPR repeat</keyword>
<sequence length="458" mass="51878">MDQDLKGTNFRIHHTLSSLLGELNSYFGENLPMEMQSVKHLVSSQIETGILDCELMTLSFDYFDVLEAKAELNAYHRTHLFQENVSLHQEIEELRSSLEKSELKIVELEEENKTLKMKLNLGLTDKCSCEHAESTSVENSNIDSIGNGEAQSTSDPSRDDDPDVMYQSQIFGAPIGTTPETAARLKTLHALVLQYTKNNRFEVAIPLCKQAISDVQETKGHDHQDVATLINILACVYRDQGKTREAINLLNECLEIRQKCFGNNHPIVASTLNNIAVLYGRRAKYREAEPLCRRALEIREATLGPNHPELAKQLNNYALLCQKMGKLQEVCEQNLSLCFKKNQMVKALIAYMEKRDFDEAEKIYKELLNRVHEKEFSENGAPVDPQNNRSIWMLAEEKQADRSVGTDLSNLEYKHRASNLLCNNPNISVALKNLANIYKRQGKAIAADIVESVLPQKQ</sequence>